<keyword evidence="1" id="KW-0472">Membrane</keyword>
<dbReference type="EMBL" id="LRGB01002101">
    <property type="protein sequence ID" value="KZS09178.1"/>
    <property type="molecule type" value="Genomic_DNA"/>
</dbReference>
<keyword evidence="1" id="KW-0812">Transmembrane</keyword>
<dbReference type="Proteomes" id="UP000076858">
    <property type="component" value="Unassembled WGS sequence"/>
</dbReference>
<organism evidence="2 3">
    <name type="scientific">Daphnia magna</name>
    <dbReference type="NCBI Taxonomy" id="35525"/>
    <lineage>
        <taxon>Eukaryota</taxon>
        <taxon>Metazoa</taxon>
        <taxon>Ecdysozoa</taxon>
        <taxon>Arthropoda</taxon>
        <taxon>Crustacea</taxon>
        <taxon>Branchiopoda</taxon>
        <taxon>Diplostraca</taxon>
        <taxon>Cladocera</taxon>
        <taxon>Anomopoda</taxon>
        <taxon>Daphniidae</taxon>
        <taxon>Daphnia</taxon>
    </lineage>
</organism>
<dbReference type="AlphaFoldDB" id="A0A164S2E6"/>
<reference evidence="2 3" key="1">
    <citation type="submission" date="2016-03" db="EMBL/GenBank/DDBJ databases">
        <title>EvidentialGene: Evidence-directed Construction of Genes on Genomes.</title>
        <authorList>
            <person name="Gilbert D.G."/>
            <person name="Choi J.-H."/>
            <person name="Mockaitis K."/>
            <person name="Colbourne J."/>
            <person name="Pfrender M."/>
        </authorList>
    </citation>
    <scope>NUCLEOTIDE SEQUENCE [LARGE SCALE GENOMIC DNA]</scope>
    <source>
        <strain evidence="2 3">Xinb3</strain>
        <tissue evidence="2">Complete organism</tissue>
    </source>
</reference>
<accession>A0A164S2E6</accession>
<gene>
    <name evidence="2" type="ORF">APZ42_026652</name>
</gene>
<protein>
    <submittedName>
        <fullName evidence="2">Uncharacterized protein</fullName>
    </submittedName>
</protein>
<keyword evidence="1" id="KW-1133">Transmembrane helix</keyword>
<feature type="transmembrane region" description="Helical" evidence="1">
    <location>
        <begin position="55"/>
        <end position="78"/>
    </location>
</feature>
<evidence type="ECO:0000256" key="1">
    <source>
        <dbReference type="SAM" id="Phobius"/>
    </source>
</evidence>
<sequence>MNIKWDTPTQFVYTNIDTHLQTDTAISKVMESRDIETRHHSNDITFSFFVFHFKYVFLFLVLILIFIVYFFFLLCVGLPPTLLGQ</sequence>
<comment type="caution">
    <text evidence="2">The sequence shown here is derived from an EMBL/GenBank/DDBJ whole genome shotgun (WGS) entry which is preliminary data.</text>
</comment>
<evidence type="ECO:0000313" key="3">
    <source>
        <dbReference type="Proteomes" id="UP000076858"/>
    </source>
</evidence>
<name>A0A164S2E6_9CRUS</name>
<keyword evidence="3" id="KW-1185">Reference proteome</keyword>
<proteinExistence type="predicted"/>
<evidence type="ECO:0000313" key="2">
    <source>
        <dbReference type="EMBL" id="KZS09178.1"/>
    </source>
</evidence>